<protein>
    <submittedName>
        <fullName evidence="4">V-type ATP synthase subunit F</fullName>
    </submittedName>
</protein>
<gene>
    <name evidence="4" type="ORF">L2W38_04415</name>
</gene>
<accession>A0ABS9EMW5</accession>
<dbReference type="SUPFAM" id="SSF159468">
    <property type="entry name" value="AtpF-like"/>
    <property type="match status" value="1"/>
</dbReference>
<dbReference type="InterPro" id="IPR008218">
    <property type="entry name" value="ATPase_V1-cplx_f_g_su"/>
</dbReference>
<reference evidence="4 5" key="1">
    <citation type="submission" date="2022-01" db="EMBL/GenBank/DDBJ databases">
        <title>Dethiosulfovibrio faecalis sp. nov., a novel proteolytic, non-sulfur-reducing bacterium isolated from a marine aquaculture solid waste bioreactor.</title>
        <authorList>
            <person name="Grabowski S."/>
            <person name="Apolinario E."/>
            <person name="Schneider N."/>
            <person name="Marshall C.W."/>
            <person name="Sowers K.R."/>
        </authorList>
    </citation>
    <scope>NUCLEOTIDE SEQUENCE [LARGE SCALE GENOMIC DNA]</scope>
    <source>
        <strain evidence="4 5">DSM 12537</strain>
    </source>
</reference>
<dbReference type="InterPro" id="IPR036906">
    <property type="entry name" value="ATPase_V1_fsu_sf"/>
</dbReference>
<keyword evidence="3" id="KW-0406">Ion transport</keyword>
<evidence type="ECO:0000256" key="3">
    <source>
        <dbReference type="ARBA" id="ARBA00023065"/>
    </source>
</evidence>
<dbReference type="Gene3D" id="3.40.50.10580">
    <property type="entry name" value="ATPase, V1 complex, subunit F"/>
    <property type="match status" value="1"/>
</dbReference>
<comment type="similarity">
    <text evidence="1">Belongs to the V-ATPase F subunit family.</text>
</comment>
<keyword evidence="5" id="KW-1185">Reference proteome</keyword>
<keyword evidence="2" id="KW-0813">Transport</keyword>
<evidence type="ECO:0000256" key="2">
    <source>
        <dbReference type="ARBA" id="ARBA00022448"/>
    </source>
</evidence>
<evidence type="ECO:0000313" key="4">
    <source>
        <dbReference type="EMBL" id="MCF4142059.1"/>
    </source>
</evidence>
<dbReference type="RefSeq" id="WP_236098812.1">
    <property type="nucleotide sequence ID" value="NZ_JAKGUD010000003.1"/>
</dbReference>
<dbReference type="EMBL" id="JAKGUD010000003">
    <property type="protein sequence ID" value="MCF4142059.1"/>
    <property type="molecule type" value="Genomic_DNA"/>
</dbReference>
<evidence type="ECO:0000313" key="5">
    <source>
        <dbReference type="Proteomes" id="UP001200430"/>
    </source>
</evidence>
<evidence type="ECO:0000256" key="1">
    <source>
        <dbReference type="ARBA" id="ARBA00010148"/>
    </source>
</evidence>
<organism evidence="4 5">
    <name type="scientific">Dethiosulfovibrio marinus</name>
    <dbReference type="NCBI Taxonomy" id="133532"/>
    <lineage>
        <taxon>Bacteria</taxon>
        <taxon>Thermotogati</taxon>
        <taxon>Synergistota</taxon>
        <taxon>Synergistia</taxon>
        <taxon>Synergistales</taxon>
        <taxon>Dethiosulfovibrionaceae</taxon>
        <taxon>Dethiosulfovibrio</taxon>
    </lineage>
</organism>
<comment type="caution">
    <text evidence="4">The sequence shown here is derived from an EMBL/GenBank/DDBJ whole genome shotgun (WGS) entry which is preliminary data.</text>
</comment>
<sequence length="90" mass="10650">MEDPQRTVVLGRRLFIDLWSLLGLEPVSCETPEMLRDCLPRMLDRDDVVCIVVEESWFDRVPVALKTRLERMEKPLWVTLPTLNIEEHME</sequence>
<proteinExistence type="inferred from homology"/>
<dbReference type="Pfam" id="PF01990">
    <property type="entry name" value="ATP-synt_F"/>
    <property type="match status" value="1"/>
</dbReference>
<dbReference type="Proteomes" id="UP001200430">
    <property type="component" value="Unassembled WGS sequence"/>
</dbReference>
<name>A0ABS9EMW5_9BACT</name>